<gene>
    <name evidence="1" type="ORF">CTOB1V02_LOCUS15384</name>
</gene>
<protein>
    <submittedName>
        <fullName evidence="1">Uncharacterized protein</fullName>
    </submittedName>
</protein>
<feature type="non-terminal residue" evidence="1">
    <location>
        <position position="209"/>
    </location>
</feature>
<evidence type="ECO:0000313" key="1">
    <source>
        <dbReference type="EMBL" id="CAD7237569.1"/>
    </source>
</evidence>
<dbReference type="GO" id="GO:0001046">
    <property type="term" value="F:core promoter sequence-specific DNA binding"/>
    <property type="evidence" value="ECO:0007669"/>
    <property type="project" value="TreeGrafter"/>
</dbReference>
<dbReference type="GO" id="GO:0006355">
    <property type="term" value="P:regulation of DNA-templated transcription"/>
    <property type="evidence" value="ECO:0007669"/>
    <property type="project" value="InterPro"/>
</dbReference>
<proteinExistence type="predicted"/>
<dbReference type="InterPro" id="IPR018669">
    <property type="entry name" value="Toxin_HigB"/>
</dbReference>
<dbReference type="PANTHER" id="PTHR40455:SF1">
    <property type="entry name" value="ANTITOXIN HIGA"/>
    <property type="match status" value="1"/>
</dbReference>
<accession>A0A7R8WUN9</accession>
<feature type="non-terminal residue" evidence="1">
    <location>
        <position position="1"/>
    </location>
</feature>
<sequence>SRNFPNDADAIDAAYRTLRNGHFATPLDLKAVFPSLDNFRYKDKWWVIDIGGNNLRLIAFIEFRDQRIQMNFSDLKTQARALFDQASFIIDIKDEADYETALLLMDELIEDYDKNRGLIEVLSHSIEKWEDTSSEFTAFNQRIAQLDDGVAVLKTLMDQYQLKAGDLKAEVGSKSLVSMILNGSRQLTREHIQALSLRFHLSPAIFFRT</sequence>
<dbReference type="OrthoDB" id="10436855at2759"/>
<dbReference type="Pfam" id="PF09907">
    <property type="entry name" value="HigB_toxin"/>
    <property type="match status" value="1"/>
</dbReference>
<dbReference type="InterPro" id="IPR039060">
    <property type="entry name" value="Antitox_HigA"/>
</dbReference>
<organism evidence="1">
    <name type="scientific">Cyprideis torosa</name>
    <dbReference type="NCBI Taxonomy" id="163714"/>
    <lineage>
        <taxon>Eukaryota</taxon>
        <taxon>Metazoa</taxon>
        <taxon>Ecdysozoa</taxon>
        <taxon>Arthropoda</taxon>
        <taxon>Crustacea</taxon>
        <taxon>Oligostraca</taxon>
        <taxon>Ostracoda</taxon>
        <taxon>Podocopa</taxon>
        <taxon>Podocopida</taxon>
        <taxon>Cytherocopina</taxon>
        <taxon>Cytheroidea</taxon>
        <taxon>Cytherideidae</taxon>
        <taxon>Cyprideis</taxon>
    </lineage>
</organism>
<dbReference type="GO" id="GO:0110001">
    <property type="term" value="C:toxin-antitoxin complex"/>
    <property type="evidence" value="ECO:0007669"/>
    <property type="project" value="InterPro"/>
</dbReference>
<dbReference type="GO" id="GO:0004519">
    <property type="term" value="F:endonuclease activity"/>
    <property type="evidence" value="ECO:0007669"/>
    <property type="project" value="InterPro"/>
</dbReference>
<dbReference type="EMBL" id="OB689451">
    <property type="protein sequence ID" value="CAD7237569.1"/>
    <property type="molecule type" value="Genomic_DNA"/>
</dbReference>
<dbReference type="AlphaFoldDB" id="A0A7R8WUN9"/>
<dbReference type="PANTHER" id="PTHR40455">
    <property type="entry name" value="ANTITOXIN HIGA"/>
    <property type="match status" value="1"/>
</dbReference>
<name>A0A7R8WUN9_9CRUS</name>
<dbReference type="GO" id="GO:0003723">
    <property type="term" value="F:RNA binding"/>
    <property type="evidence" value="ECO:0007669"/>
    <property type="project" value="InterPro"/>
</dbReference>
<reference evidence="1" key="1">
    <citation type="submission" date="2020-11" db="EMBL/GenBank/DDBJ databases">
        <authorList>
            <person name="Tran Van P."/>
        </authorList>
    </citation>
    <scope>NUCLEOTIDE SEQUENCE</scope>
</reference>